<dbReference type="Proteomes" id="UP000008461">
    <property type="component" value="Chromosome"/>
</dbReference>
<organism evidence="1 2">
    <name type="scientific">Haliscomenobacter hydrossis (strain ATCC 27775 / DSM 1100 / LMG 10767 / O)</name>
    <dbReference type="NCBI Taxonomy" id="760192"/>
    <lineage>
        <taxon>Bacteria</taxon>
        <taxon>Pseudomonadati</taxon>
        <taxon>Bacteroidota</taxon>
        <taxon>Saprospiria</taxon>
        <taxon>Saprospirales</taxon>
        <taxon>Haliscomenobacteraceae</taxon>
        <taxon>Haliscomenobacter</taxon>
    </lineage>
</organism>
<sequence length="186" mass="21145">MPIDTPLTLKFERKSGRYQAKMYNPGNFIDYPSAPIFILDGKVTRDADFVARLKTNQIEQIDLFYQPDQLFANFKAIGRSGVVNIRSKSGMAIPADEEADVFRINGLQTPVEFPTLLSDQLRTKTGQPFFRPQVYWNPNLETDAQGLARFSFVQTDDWSHFRIEVLVQAENGAFGRVVAEYTVKGK</sequence>
<protein>
    <submittedName>
        <fullName evidence="1">Uncharacterized protein</fullName>
    </submittedName>
</protein>
<dbReference type="AlphaFoldDB" id="F4KRE5"/>
<dbReference type="STRING" id="760192.Halhy_0021"/>
<name>F4KRE5_HALH1</name>
<dbReference type="EMBL" id="CP002691">
    <property type="protein sequence ID" value="AEE47935.1"/>
    <property type="molecule type" value="Genomic_DNA"/>
</dbReference>
<evidence type="ECO:0000313" key="1">
    <source>
        <dbReference type="EMBL" id="AEE47935.1"/>
    </source>
</evidence>
<gene>
    <name evidence="1" type="ordered locus">Halhy_0021</name>
</gene>
<dbReference type="HOGENOM" id="CLU_1452540_0_0_10"/>
<proteinExistence type="predicted"/>
<reference evidence="1 2" key="1">
    <citation type="journal article" date="2011" name="Stand. Genomic Sci.">
        <title>Complete genome sequence of Haliscomenobacter hydrossis type strain (O).</title>
        <authorList>
            <consortium name="US DOE Joint Genome Institute (JGI-PGF)"/>
            <person name="Daligault H."/>
            <person name="Lapidus A."/>
            <person name="Zeytun A."/>
            <person name="Nolan M."/>
            <person name="Lucas S."/>
            <person name="Del Rio T.G."/>
            <person name="Tice H."/>
            <person name="Cheng J.F."/>
            <person name="Tapia R."/>
            <person name="Han C."/>
            <person name="Goodwin L."/>
            <person name="Pitluck S."/>
            <person name="Liolios K."/>
            <person name="Pagani I."/>
            <person name="Ivanova N."/>
            <person name="Huntemann M."/>
            <person name="Mavromatis K."/>
            <person name="Mikhailova N."/>
            <person name="Pati A."/>
            <person name="Chen A."/>
            <person name="Palaniappan K."/>
            <person name="Land M."/>
            <person name="Hauser L."/>
            <person name="Brambilla E.M."/>
            <person name="Rohde M."/>
            <person name="Verbarg S."/>
            <person name="Goker M."/>
            <person name="Bristow J."/>
            <person name="Eisen J.A."/>
            <person name="Markowitz V."/>
            <person name="Hugenholtz P."/>
            <person name="Kyrpides N.C."/>
            <person name="Klenk H.P."/>
            <person name="Woyke T."/>
        </authorList>
    </citation>
    <scope>NUCLEOTIDE SEQUENCE [LARGE SCALE GENOMIC DNA]</scope>
    <source>
        <strain evidence="2">ATCC 27775 / DSM 1100 / LMG 10767 / O</strain>
    </source>
</reference>
<accession>F4KRE5</accession>
<dbReference type="eggNOG" id="COG2373">
    <property type="taxonomic scope" value="Bacteria"/>
</dbReference>
<evidence type="ECO:0000313" key="2">
    <source>
        <dbReference type="Proteomes" id="UP000008461"/>
    </source>
</evidence>
<reference key="2">
    <citation type="submission" date="2011-04" db="EMBL/GenBank/DDBJ databases">
        <title>Complete sequence of chromosome of Haliscomenobacter hydrossis DSM 1100.</title>
        <authorList>
            <consortium name="US DOE Joint Genome Institute (JGI-PGF)"/>
            <person name="Lucas S."/>
            <person name="Han J."/>
            <person name="Lapidus A."/>
            <person name="Bruce D."/>
            <person name="Goodwin L."/>
            <person name="Pitluck S."/>
            <person name="Peters L."/>
            <person name="Kyrpides N."/>
            <person name="Mavromatis K."/>
            <person name="Ivanova N."/>
            <person name="Ovchinnikova G."/>
            <person name="Pagani I."/>
            <person name="Daligault H."/>
            <person name="Detter J.C."/>
            <person name="Han C."/>
            <person name="Land M."/>
            <person name="Hauser L."/>
            <person name="Markowitz V."/>
            <person name="Cheng J.-F."/>
            <person name="Hugenholtz P."/>
            <person name="Woyke T."/>
            <person name="Wu D."/>
            <person name="Verbarg S."/>
            <person name="Frueling A."/>
            <person name="Brambilla E."/>
            <person name="Klenk H.-P."/>
            <person name="Eisen J.A."/>
        </authorList>
    </citation>
    <scope>NUCLEOTIDE SEQUENCE</scope>
    <source>
        <strain>DSM 1100</strain>
    </source>
</reference>
<dbReference type="KEGG" id="hhy:Halhy_0021"/>
<keyword evidence="2" id="KW-1185">Reference proteome</keyword>